<reference evidence="3" key="1">
    <citation type="journal article" date="2020" name="Stud. Mycol.">
        <title>101 Dothideomycetes genomes: a test case for predicting lifestyles and emergence of pathogens.</title>
        <authorList>
            <person name="Haridas S."/>
            <person name="Albert R."/>
            <person name="Binder M."/>
            <person name="Bloem J."/>
            <person name="Labutti K."/>
            <person name="Salamov A."/>
            <person name="Andreopoulos B."/>
            <person name="Baker S."/>
            <person name="Barry K."/>
            <person name="Bills G."/>
            <person name="Bluhm B."/>
            <person name="Cannon C."/>
            <person name="Castanera R."/>
            <person name="Culley D."/>
            <person name="Daum C."/>
            <person name="Ezra D."/>
            <person name="Gonzalez J."/>
            <person name="Henrissat B."/>
            <person name="Kuo A."/>
            <person name="Liang C."/>
            <person name="Lipzen A."/>
            <person name="Lutzoni F."/>
            <person name="Magnuson J."/>
            <person name="Mondo S."/>
            <person name="Nolan M."/>
            <person name="Ohm R."/>
            <person name="Pangilinan J."/>
            <person name="Park H.-J."/>
            <person name="Ramirez L."/>
            <person name="Alfaro M."/>
            <person name="Sun H."/>
            <person name="Tritt A."/>
            <person name="Yoshinaga Y."/>
            <person name="Zwiers L.-H."/>
            <person name="Turgeon B."/>
            <person name="Goodwin S."/>
            <person name="Spatafora J."/>
            <person name="Crous P."/>
            <person name="Grigoriev I."/>
        </authorList>
    </citation>
    <scope>NUCLEOTIDE SEQUENCE</scope>
    <source>
        <strain evidence="3">ATCC 36951</strain>
    </source>
</reference>
<keyword evidence="4" id="KW-1185">Reference proteome</keyword>
<gene>
    <name evidence="3" type="ORF">M409DRAFT_15677</name>
</gene>
<dbReference type="Proteomes" id="UP000799537">
    <property type="component" value="Unassembled WGS sequence"/>
</dbReference>
<dbReference type="EMBL" id="ML993579">
    <property type="protein sequence ID" value="KAF2173394.1"/>
    <property type="molecule type" value="Genomic_DNA"/>
</dbReference>
<evidence type="ECO:0000256" key="1">
    <source>
        <dbReference type="SAM" id="MobiDB-lite"/>
    </source>
</evidence>
<proteinExistence type="predicted"/>
<name>A0A6A6D1T8_ZASCE</name>
<feature type="compositionally biased region" description="Basic and acidic residues" evidence="1">
    <location>
        <begin position="30"/>
        <end position="49"/>
    </location>
</feature>
<dbReference type="AlphaFoldDB" id="A0A6A6D1T8"/>
<dbReference type="OrthoDB" id="4664297at2759"/>
<feature type="signal peptide" evidence="2">
    <location>
        <begin position="1"/>
        <end position="24"/>
    </location>
</feature>
<dbReference type="RefSeq" id="XP_033674283.1">
    <property type="nucleotide sequence ID" value="XM_033803295.1"/>
</dbReference>
<dbReference type="GeneID" id="54556567"/>
<organism evidence="3 4">
    <name type="scientific">Zasmidium cellare ATCC 36951</name>
    <dbReference type="NCBI Taxonomy" id="1080233"/>
    <lineage>
        <taxon>Eukaryota</taxon>
        <taxon>Fungi</taxon>
        <taxon>Dikarya</taxon>
        <taxon>Ascomycota</taxon>
        <taxon>Pezizomycotina</taxon>
        <taxon>Dothideomycetes</taxon>
        <taxon>Dothideomycetidae</taxon>
        <taxon>Mycosphaerellales</taxon>
        <taxon>Mycosphaerellaceae</taxon>
        <taxon>Zasmidium</taxon>
    </lineage>
</organism>
<evidence type="ECO:0008006" key="5">
    <source>
        <dbReference type="Google" id="ProtNLM"/>
    </source>
</evidence>
<feature type="chain" id="PRO_5025515329" description="Secreted protein" evidence="2">
    <location>
        <begin position="25"/>
        <end position="208"/>
    </location>
</feature>
<evidence type="ECO:0000313" key="3">
    <source>
        <dbReference type="EMBL" id="KAF2173394.1"/>
    </source>
</evidence>
<evidence type="ECO:0000256" key="2">
    <source>
        <dbReference type="SAM" id="SignalP"/>
    </source>
</evidence>
<accession>A0A6A6D1T8</accession>
<evidence type="ECO:0000313" key="4">
    <source>
        <dbReference type="Proteomes" id="UP000799537"/>
    </source>
</evidence>
<dbReference type="Gene3D" id="2.60.40.2970">
    <property type="match status" value="1"/>
</dbReference>
<protein>
    <recommendedName>
        <fullName evidence="5">Secreted protein</fullName>
    </recommendedName>
</protein>
<sequence>MAGRREVILFIALILFAGLYVRTASKTENNIRDSGDMATSDESKEDSASDRNPSTKDLVVSLADGGTKNPSSVVVTIENKNPGNTLTLLKWDSPFDPTALNSGVFKIHDAATGKEIASPRIRVSRMLPPSHEDLVELLPRSSVSAGVELKLPWIPADERKVQVQVEGQWRAVWPRSKAQVHDEELHAMSGDDVLKGRFQSQQVLQLEL</sequence>
<keyword evidence="2" id="KW-0732">Signal</keyword>
<feature type="region of interest" description="Disordered" evidence="1">
    <location>
        <begin position="30"/>
        <end position="55"/>
    </location>
</feature>